<dbReference type="PANTHER" id="PTHR46797">
    <property type="entry name" value="HTH-TYPE TRANSCRIPTIONAL REGULATOR"/>
    <property type="match status" value="1"/>
</dbReference>
<dbReference type="SUPFAM" id="SSF47413">
    <property type="entry name" value="lambda repressor-like DNA-binding domains"/>
    <property type="match status" value="1"/>
</dbReference>
<protein>
    <recommendedName>
        <fullName evidence="3">HTH cro/C1-type domain-containing protein</fullName>
    </recommendedName>
</protein>
<feature type="domain" description="HTH cro/C1-type" evidence="3">
    <location>
        <begin position="11"/>
        <end position="65"/>
    </location>
</feature>
<dbReference type="EMBL" id="BLWD01000002">
    <property type="protein sequence ID" value="GFN09325.1"/>
    <property type="molecule type" value="Genomic_DNA"/>
</dbReference>
<dbReference type="CDD" id="cd00093">
    <property type="entry name" value="HTH_XRE"/>
    <property type="match status" value="1"/>
</dbReference>
<evidence type="ECO:0000313" key="5">
    <source>
        <dbReference type="Proteomes" id="UP000498740"/>
    </source>
</evidence>
<evidence type="ECO:0000256" key="1">
    <source>
        <dbReference type="ARBA" id="ARBA00023125"/>
    </source>
</evidence>
<sequence>MLPRLPVGERVRDRRRRLGRTQAVLAGLCGITTDYLSQIERGLKTPSGDVLARLAVELQVPVGTLLGDTVPERAPTTASGSSRVVQALLQRRGACHPLPPMSYGPGWSTPGRSGRPHRAASPKQRHSCPT</sequence>
<gene>
    <name evidence="4" type="ORF">Smic_78810</name>
</gene>
<dbReference type="AlphaFoldDB" id="A0A7J0D5Q8"/>
<dbReference type="PANTHER" id="PTHR46797:SF1">
    <property type="entry name" value="METHYLPHOSPHONATE SYNTHASE"/>
    <property type="match status" value="1"/>
</dbReference>
<reference evidence="4 5" key="1">
    <citation type="submission" date="2020-05" db="EMBL/GenBank/DDBJ databases">
        <title>Whole genome shotgun sequence of Streptomyces microflavus NBRC 13062.</title>
        <authorList>
            <person name="Komaki H."/>
            <person name="Tamura T."/>
        </authorList>
    </citation>
    <scope>NUCLEOTIDE SEQUENCE [LARGE SCALE GENOMIC DNA]</scope>
    <source>
        <strain evidence="4 5">NBRC 13062</strain>
    </source>
</reference>
<name>A0A7J0D5Q8_STRMI</name>
<keyword evidence="1" id="KW-0238">DNA-binding</keyword>
<dbReference type="SMART" id="SM00530">
    <property type="entry name" value="HTH_XRE"/>
    <property type="match status" value="1"/>
</dbReference>
<dbReference type="Proteomes" id="UP000498740">
    <property type="component" value="Unassembled WGS sequence"/>
</dbReference>
<organism evidence="4 5">
    <name type="scientific">Streptomyces microflavus</name>
    <name type="common">Streptomyces lipmanii</name>
    <dbReference type="NCBI Taxonomy" id="1919"/>
    <lineage>
        <taxon>Bacteria</taxon>
        <taxon>Bacillati</taxon>
        <taxon>Actinomycetota</taxon>
        <taxon>Actinomycetes</taxon>
        <taxon>Kitasatosporales</taxon>
        <taxon>Streptomycetaceae</taxon>
        <taxon>Streptomyces</taxon>
    </lineage>
</organism>
<evidence type="ECO:0000256" key="2">
    <source>
        <dbReference type="SAM" id="MobiDB-lite"/>
    </source>
</evidence>
<comment type="caution">
    <text evidence="4">The sequence shown here is derived from an EMBL/GenBank/DDBJ whole genome shotgun (WGS) entry which is preliminary data.</text>
</comment>
<dbReference type="PROSITE" id="PS50943">
    <property type="entry name" value="HTH_CROC1"/>
    <property type="match status" value="1"/>
</dbReference>
<evidence type="ECO:0000313" key="4">
    <source>
        <dbReference type="EMBL" id="GFN09325.1"/>
    </source>
</evidence>
<dbReference type="Gene3D" id="1.10.260.40">
    <property type="entry name" value="lambda repressor-like DNA-binding domains"/>
    <property type="match status" value="1"/>
</dbReference>
<dbReference type="InterPro" id="IPR010982">
    <property type="entry name" value="Lambda_DNA-bd_dom_sf"/>
</dbReference>
<accession>A0A7J0D5Q8</accession>
<proteinExistence type="predicted"/>
<dbReference type="InterPro" id="IPR001387">
    <property type="entry name" value="Cro/C1-type_HTH"/>
</dbReference>
<dbReference type="Pfam" id="PF13560">
    <property type="entry name" value="HTH_31"/>
    <property type="match status" value="1"/>
</dbReference>
<feature type="region of interest" description="Disordered" evidence="2">
    <location>
        <begin position="95"/>
        <end position="130"/>
    </location>
</feature>
<evidence type="ECO:0000259" key="3">
    <source>
        <dbReference type="PROSITE" id="PS50943"/>
    </source>
</evidence>
<dbReference type="GO" id="GO:0003700">
    <property type="term" value="F:DNA-binding transcription factor activity"/>
    <property type="evidence" value="ECO:0007669"/>
    <property type="project" value="TreeGrafter"/>
</dbReference>
<dbReference type="GO" id="GO:0003677">
    <property type="term" value="F:DNA binding"/>
    <property type="evidence" value="ECO:0007669"/>
    <property type="project" value="UniProtKB-KW"/>
</dbReference>
<feature type="compositionally biased region" description="Basic residues" evidence="2">
    <location>
        <begin position="114"/>
        <end position="130"/>
    </location>
</feature>
<dbReference type="InterPro" id="IPR050807">
    <property type="entry name" value="TransReg_Diox_bact_type"/>
</dbReference>
<dbReference type="GO" id="GO:0005829">
    <property type="term" value="C:cytosol"/>
    <property type="evidence" value="ECO:0007669"/>
    <property type="project" value="TreeGrafter"/>
</dbReference>